<dbReference type="PANTHER" id="PTHR30213">
    <property type="entry name" value="INNER MEMBRANE PROTEIN YHJD"/>
    <property type="match status" value="1"/>
</dbReference>
<accession>A0ABV3Y514</accession>
<keyword evidence="3 6" id="KW-0812">Transmembrane</keyword>
<protein>
    <submittedName>
        <fullName evidence="7">YihY/virulence factor BrkB family protein</fullName>
    </submittedName>
</protein>
<feature type="transmembrane region" description="Helical" evidence="6">
    <location>
        <begin position="183"/>
        <end position="205"/>
    </location>
</feature>
<evidence type="ECO:0000256" key="2">
    <source>
        <dbReference type="ARBA" id="ARBA00022475"/>
    </source>
</evidence>
<evidence type="ECO:0000256" key="3">
    <source>
        <dbReference type="ARBA" id="ARBA00022692"/>
    </source>
</evidence>
<evidence type="ECO:0000313" key="7">
    <source>
        <dbReference type="EMBL" id="MEX6430657.1"/>
    </source>
</evidence>
<dbReference type="Pfam" id="PF03631">
    <property type="entry name" value="Virul_fac_BrkB"/>
    <property type="match status" value="1"/>
</dbReference>
<comment type="caution">
    <text evidence="7">The sequence shown here is derived from an EMBL/GenBank/DDBJ whole genome shotgun (WGS) entry which is preliminary data.</text>
</comment>
<evidence type="ECO:0000313" key="8">
    <source>
        <dbReference type="Proteomes" id="UP001560267"/>
    </source>
</evidence>
<proteinExistence type="predicted"/>
<organism evidence="7 8">
    <name type="scientific">Ferrimicrobium acidiphilum</name>
    <dbReference type="NCBI Taxonomy" id="121039"/>
    <lineage>
        <taxon>Bacteria</taxon>
        <taxon>Bacillati</taxon>
        <taxon>Actinomycetota</taxon>
        <taxon>Acidimicrobiia</taxon>
        <taxon>Acidimicrobiales</taxon>
        <taxon>Acidimicrobiaceae</taxon>
        <taxon>Ferrimicrobium</taxon>
    </lineage>
</organism>
<feature type="transmembrane region" description="Helical" evidence="6">
    <location>
        <begin position="217"/>
        <end position="237"/>
    </location>
</feature>
<dbReference type="EMBL" id="JBFSHR010000070">
    <property type="protein sequence ID" value="MEX6430657.1"/>
    <property type="molecule type" value="Genomic_DNA"/>
</dbReference>
<feature type="transmembrane region" description="Helical" evidence="6">
    <location>
        <begin position="151"/>
        <end position="171"/>
    </location>
</feature>
<sequence>MPDPQKLLRRLDELQQRHRPLAFGYAVIRKYGQDSASTWALLIAYYGFASLFPLLLVAMTLTGLIFAHDPSLSHQISNTVFAQIPIIGAQLRSQAGVHALATHSLPGLIIGILGLIWGSQGVASAAQQAMATVWNVPMTDRPGYLSRTLRNFGVLGVLGVNVVVTSSIATFTATLGGHDVGKILLIITTISLNLALYVVGFRFLAPKSIPTRDILPGALVAGIAWSALQQVGGYLVGHELAHASATYGVFGLVLGLITWLALTATATLYAAEINVVHVRKLWPRSLLQPPLTTADRVALIALTKQQRYRPEQLIYVTFSTAATPEDPVEDAKRDRCDR</sequence>
<keyword evidence="2" id="KW-1003">Cell membrane</keyword>
<evidence type="ECO:0000256" key="4">
    <source>
        <dbReference type="ARBA" id="ARBA00022989"/>
    </source>
</evidence>
<keyword evidence="4 6" id="KW-1133">Transmembrane helix</keyword>
<evidence type="ECO:0000256" key="5">
    <source>
        <dbReference type="ARBA" id="ARBA00023136"/>
    </source>
</evidence>
<dbReference type="PANTHER" id="PTHR30213:SF1">
    <property type="entry name" value="INNER MEMBRANE PROTEIN YHJD"/>
    <property type="match status" value="1"/>
</dbReference>
<evidence type="ECO:0000256" key="1">
    <source>
        <dbReference type="ARBA" id="ARBA00004651"/>
    </source>
</evidence>
<dbReference type="Proteomes" id="UP001560267">
    <property type="component" value="Unassembled WGS sequence"/>
</dbReference>
<gene>
    <name evidence="7" type="ORF">AB6A68_12550</name>
</gene>
<comment type="subcellular location">
    <subcellularLocation>
        <location evidence="1">Cell membrane</location>
        <topology evidence="1">Multi-pass membrane protein</topology>
    </subcellularLocation>
</comment>
<dbReference type="InterPro" id="IPR017039">
    <property type="entry name" value="Virul_fac_BrkB"/>
</dbReference>
<feature type="transmembrane region" description="Helical" evidence="6">
    <location>
        <begin position="43"/>
        <end position="67"/>
    </location>
</feature>
<keyword evidence="8" id="KW-1185">Reference proteome</keyword>
<dbReference type="RefSeq" id="WP_276945372.1">
    <property type="nucleotide sequence ID" value="NZ_DAHZQU010000179.1"/>
</dbReference>
<name>A0ABV3Y514_9ACTN</name>
<keyword evidence="5 6" id="KW-0472">Membrane</keyword>
<feature type="transmembrane region" description="Helical" evidence="6">
    <location>
        <begin position="249"/>
        <end position="271"/>
    </location>
</feature>
<reference evidence="7 8" key="1">
    <citation type="submission" date="2024-07" db="EMBL/GenBank/DDBJ databases">
        <title>Draft Genome Sequence of Ferrimicrobium acidiphilum Strain YE2023, Isolated from a Pulp of Bioleach Reactor.</title>
        <authorList>
            <person name="Elkina Y.A."/>
            <person name="Bulaeva A.G."/>
            <person name="Beletsky A.V."/>
            <person name="Mardanov A.V."/>
        </authorList>
    </citation>
    <scope>NUCLEOTIDE SEQUENCE [LARGE SCALE GENOMIC DNA]</scope>
    <source>
        <strain evidence="7 8">YE2023</strain>
    </source>
</reference>
<evidence type="ECO:0000256" key="6">
    <source>
        <dbReference type="SAM" id="Phobius"/>
    </source>
</evidence>